<sequence>MVVVHQAQLRHSIGGTRTVIPGPHSFPTSSKYSALQNSYSALESLYLTLLVRCESAEYNCRLLQFELNTIKSQSLAAIQNTNVVPDSFGDQDSENVLRNSNNVLDSKDAQLKSEFSGNIIDFSKASNNNDDYSIHESPESEEPKRDILQEKSQDTEEGPPESFFVNMEIIKDDKKLGEPLHEYDRVPLESFEEQDGEHKTKNDDLSMLQEKISSLEFTLKSQTEKLQALVKEKDKGACIV</sequence>
<organism evidence="2 3">
    <name type="scientific">Mitosporidium daphniae</name>
    <dbReference type="NCBI Taxonomy" id="1485682"/>
    <lineage>
        <taxon>Eukaryota</taxon>
        <taxon>Fungi</taxon>
        <taxon>Fungi incertae sedis</taxon>
        <taxon>Microsporidia</taxon>
        <taxon>Mitosporidium</taxon>
    </lineage>
</organism>
<comment type="caution">
    <text evidence="2">The sequence shown here is derived from an EMBL/GenBank/DDBJ whole genome shotgun (WGS) entry which is preliminary data.</text>
</comment>
<protein>
    <submittedName>
        <fullName evidence="2">Uncharacterized protein</fullName>
    </submittedName>
</protein>
<dbReference type="RefSeq" id="XP_013237394.1">
    <property type="nucleotide sequence ID" value="XM_013381940.1"/>
</dbReference>
<dbReference type="GeneID" id="25260188"/>
<dbReference type="VEuPathDB" id="MicrosporidiaDB:DI09_4p500"/>
<evidence type="ECO:0000256" key="1">
    <source>
        <dbReference type="SAM" id="MobiDB-lite"/>
    </source>
</evidence>
<dbReference type="AlphaFoldDB" id="A0A098VPI8"/>
<dbReference type="Proteomes" id="UP000029725">
    <property type="component" value="Unassembled WGS sequence"/>
</dbReference>
<dbReference type="HOGENOM" id="CLU_1156638_0_0_1"/>
<evidence type="ECO:0000313" key="2">
    <source>
        <dbReference type="EMBL" id="KGG50967.1"/>
    </source>
</evidence>
<reference evidence="2 3" key="1">
    <citation type="submission" date="2014-04" db="EMBL/GenBank/DDBJ databases">
        <title>A new species of microsporidia sheds light on the evolution of extreme parasitism.</title>
        <authorList>
            <person name="Haag K.L."/>
            <person name="James T.Y."/>
            <person name="Larsson R."/>
            <person name="Schaer T.M."/>
            <person name="Refardt D."/>
            <person name="Pombert J.-F."/>
            <person name="Ebert D."/>
        </authorList>
    </citation>
    <scope>NUCLEOTIDE SEQUENCE [LARGE SCALE GENOMIC DNA]</scope>
    <source>
        <strain evidence="2 3">UGP3</strain>
        <tissue evidence="2">Spores</tissue>
    </source>
</reference>
<dbReference type="EMBL" id="JMKJ01000444">
    <property type="protein sequence ID" value="KGG50967.1"/>
    <property type="molecule type" value="Genomic_DNA"/>
</dbReference>
<proteinExistence type="predicted"/>
<name>A0A098VPI8_9MICR</name>
<feature type="compositionally biased region" description="Basic and acidic residues" evidence="1">
    <location>
        <begin position="132"/>
        <end position="154"/>
    </location>
</feature>
<gene>
    <name evidence="2" type="ORF">DI09_4p500</name>
</gene>
<accession>A0A098VPI8</accession>
<evidence type="ECO:0000313" key="3">
    <source>
        <dbReference type="Proteomes" id="UP000029725"/>
    </source>
</evidence>
<keyword evidence="3" id="KW-1185">Reference proteome</keyword>
<feature type="region of interest" description="Disordered" evidence="1">
    <location>
        <begin position="126"/>
        <end position="161"/>
    </location>
</feature>